<dbReference type="EMBL" id="BAABME010003853">
    <property type="protein sequence ID" value="GAA0160341.1"/>
    <property type="molecule type" value="Genomic_DNA"/>
</dbReference>
<gene>
    <name evidence="1" type="ORF">LIER_16920</name>
</gene>
<protein>
    <recommendedName>
        <fullName evidence="3">Reverse transcriptase domain-containing protein</fullName>
    </recommendedName>
</protein>
<accession>A0AAV3QBN5</accession>
<evidence type="ECO:0000313" key="1">
    <source>
        <dbReference type="EMBL" id="GAA0160341.1"/>
    </source>
</evidence>
<evidence type="ECO:0008006" key="3">
    <source>
        <dbReference type="Google" id="ProtNLM"/>
    </source>
</evidence>
<dbReference type="AlphaFoldDB" id="A0AAV3QBN5"/>
<comment type="caution">
    <text evidence="1">The sequence shown here is derived from an EMBL/GenBank/DDBJ whole genome shotgun (WGS) entry which is preliminary data.</text>
</comment>
<keyword evidence="2" id="KW-1185">Reference proteome</keyword>
<evidence type="ECO:0000313" key="2">
    <source>
        <dbReference type="Proteomes" id="UP001454036"/>
    </source>
</evidence>
<organism evidence="1 2">
    <name type="scientific">Lithospermum erythrorhizon</name>
    <name type="common">Purple gromwell</name>
    <name type="synonym">Lithospermum officinale var. erythrorhizon</name>
    <dbReference type="NCBI Taxonomy" id="34254"/>
    <lineage>
        <taxon>Eukaryota</taxon>
        <taxon>Viridiplantae</taxon>
        <taxon>Streptophyta</taxon>
        <taxon>Embryophyta</taxon>
        <taxon>Tracheophyta</taxon>
        <taxon>Spermatophyta</taxon>
        <taxon>Magnoliopsida</taxon>
        <taxon>eudicotyledons</taxon>
        <taxon>Gunneridae</taxon>
        <taxon>Pentapetalae</taxon>
        <taxon>asterids</taxon>
        <taxon>lamiids</taxon>
        <taxon>Boraginales</taxon>
        <taxon>Boraginaceae</taxon>
        <taxon>Boraginoideae</taxon>
        <taxon>Lithospermeae</taxon>
        <taxon>Lithospermum</taxon>
    </lineage>
</organism>
<dbReference type="Proteomes" id="UP001454036">
    <property type="component" value="Unassembled WGS sequence"/>
</dbReference>
<reference evidence="1 2" key="1">
    <citation type="submission" date="2024-01" db="EMBL/GenBank/DDBJ databases">
        <title>The complete chloroplast genome sequence of Lithospermum erythrorhizon: insights into the phylogenetic relationship among Boraginaceae species and the maternal lineages of purple gromwells.</title>
        <authorList>
            <person name="Okada T."/>
            <person name="Watanabe K."/>
        </authorList>
    </citation>
    <scope>NUCLEOTIDE SEQUENCE [LARGE SCALE GENOMIC DNA]</scope>
</reference>
<sequence length="129" mass="14382">MHFHTRISVPLNCLAFADDFILFTNGSKSCLQKIKNFLQLYEDISGQIVNSAKSSFTLCHRLSPSRQRIIGTKEKKSWHWASWQKGKYGGDLEQPSPCGVGLSMQNTTGGRIFIVCKLEPMTLANGKGC</sequence>
<proteinExistence type="predicted"/>
<name>A0AAV3QBN5_LITER</name>